<accession>A0A371CPU5</accession>
<reference evidence="1 2" key="1">
    <citation type="journal article" date="2018" name="Biotechnol. Biofuels">
        <title>Integrative visual omics of the white-rot fungus Polyporus brumalis exposes the biotechnological potential of its oxidative enzymes for delignifying raw plant biomass.</title>
        <authorList>
            <person name="Miyauchi S."/>
            <person name="Rancon A."/>
            <person name="Drula E."/>
            <person name="Hage H."/>
            <person name="Chaduli D."/>
            <person name="Favel A."/>
            <person name="Grisel S."/>
            <person name="Henrissat B."/>
            <person name="Herpoel-Gimbert I."/>
            <person name="Ruiz-Duenas F.J."/>
            <person name="Chevret D."/>
            <person name="Hainaut M."/>
            <person name="Lin J."/>
            <person name="Wang M."/>
            <person name="Pangilinan J."/>
            <person name="Lipzen A."/>
            <person name="Lesage-Meessen L."/>
            <person name="Navarro D."/>
            <person name="Riley R."/>
            <person name="Grigoriev I.V."/>
            <person name="Zhou S."/>
            <person name="Raouche S."/>
            <person name="Rosso M.N."/>
        </authorList>
    </citation>
    <scope>NUCLEOTIDE SEQUENCE [LARGE SCALE GENOMIC DNA]</scope>
    <source>
        <strain evidence="1 2">BRFM 1820</strain>
    </source>
</reference>
<proteinExistence type="predicted"/>
<gene>
    <name evidence="1" type="ORF">OH76DRAFT_113032</name>
</gene>
<dbReference type="EMBL" id="KZ857487">
    <property type="protein sequence ID" value="RDX42314.1"/>
    <property type="molecule type" value="Genomic_DNA"/>
</dbReference>
<evidence type="ECO:0000313" key="2">
    <source>
        <dbReference type="Proteomes" id="UP000256964"/>
    </source>
</evidence>
<keyword evidence="2" id="KW-1185">Reference proteome</keyword>
<protein>
    <submittedName>
        <fullName evidence="1">Uncharacterized protein</fullName>
    </submittedName>
</protein>
<evidence type="ECO:0000313" key="1">
    <source>
        <dbReference type="EMBL" id="RDX42314.1"/>
    </source>
</evidence>
<sequence>MNESKESVALTSCQTQRAELHLRPRGLRSSSYLQQRMRREDARIGLTDFNPVGPGSSRLDGVSSHMGRKAVSMLGERNHERNLKPPTRVAQAAFGDLELLDGSISVVAVYDGGSDGVLLVRMGAQGATSRLPTTGRVRRLRFRGRSLRLGSFRPLPRPL</sequence>
<organism evidence="1 2">
    <name type="scientific">Lentinus brumalis</name>
    <dbReference type="NCBI Taxonomy" id="2498619"/>
    <lineage>
        <taxon>Eukaryota</taxon>
        <taxon>Fungi</taxon>
        <taxon>Dikarya</taxon>
        <taxon>Basidiomycota</taxon>
        <taxon>Agaricomycotina</taxon>
        <taxon>Agaricomycetes</taxon>
        <taxon>Polyporales</taxon>
        <taxon>Polyporaceae</taxon>
        <taxon>Lentinus</taxon>
    </lineage>
</organism>
<dbReference type="Proteomes" id="UP000256964">
    <property type="component" value="Unassembled WGS sequence"/>
</dbReference>
<name>A0A371CPU5_9APHY</name>
<dbReference type="AlphaFoldDB" id="A0A371CPU5"/>